<keyword evidence="12" id="KW-1185">Reference proteome</keyword>
<dbReference type="SMART" id="SM00382">
    <property type="entry name" value="AAA"/>
    <property type="match status" value="1"/>
</dbReference>
<dbReference type="PANTHER" id="PTHR24221">
    <property type="entry name" value="ATP-BINDING CASSETTE SUB-FAMILY B"/>
    <property type="match status" value="1"/>
</dbReference>
<evidence type="ECO:0000256" key="3">
    <source>
        <dbReference type="ARBA" id="ARBA00022692"/>
    </source>
</evidence>
<feature type="transmembrane region" description="Helical" evidence="8">
    <location>
        <begin position="226"/>
        <end position="249"/>
    </location>
</feature>
<dbReference type="InterPro" id="IPR036640">
    <property type="entry name" value="ABC1_TM_sf"/>
</dbReference>
<dbReference type="Gene3D" id="3.40.50.300">
    <property type="entry name" value="P-loop containing nucleotide triphosphate hydrolases"/>
    <property type="match status" value="1"/>
</dbReference>
<dbReference type="InterPro" id="IPR015856">
    <property type="entry name" value="ABC_transpr_CbiO/EcfA_su"/>
</dbReference>
<dbReference type="PANTHER" id="PTHR24221:SF654">
    <property type="entry name" value="ATP-BINDING CASSETTE SUB-FAMILY B MEMBER 6"/>
    <property type="match status" value="1"/>
</dbReference>
<feature type="transmembrane region" description="Helical" evidence="8">
    <location>
        <begin position="49"/>
        <end position="71"/>
    </location>
</feature>
<feature type="domain" description="ABC transporter" evidence="9">
    <location>
        <begin position="319"/>
        <end position="533"/>
    </location>
</feature>
<evidence type="ECO:0000256" key="6">
    <source>
        <dbReference type="ARBA" id="ARBA00022989"/>
    </source>
</evidence>
<dbReference type="SUPFAM" id="SSF52540">
    <property type="entry name" value="P-loop containing nucleoside triphosphate hydrolases"/>
    <property type="match status" value="1"/>
</dbReference>
<evidence type="ECO:0000256" key="4">
    <source>
        <dbReference type="ARBA" id="ARBA00022741"/>
    </source>
</evidence>
<keyword evidence="5 11" id="KW-0067">ATP-binding</keyword>
<keyword evidence="4" id="KW-0547">Nucleotide-binding</keyword>
<sequence length="533" mass="56361">MMAGGYRAALVSLARDEALWVGLYAGLHFVERLVLVGTALWLLHGSTVATSLSAAGLALTFVARTSARVTLRRRVQARLHRRAVDKLLEGDLLAASAVAEADTEAAIFDGIWSGTALVSTVLPELLADAAASILVIAVLAVVEPVRLLAIGGLVLALAAGGVVLSNRIARREEARTWEAYGPVVDGLVAAIGARLEIVANGMREPFCARRRADLERWESAVYRSTLLIGLASRLPMAVAVSVVGAVVVFERSQGGELTGAMLAHAALFGASIPALANLGRNWLDLTREGVRFAPFAELLRGAPLPTGRGTSHVALPARVTWEGVAVRYAGAAERALDDVHLEWNPGTVLILRGHNGSGKSTLLRTLLAVAPLEGGTVRCGGVDVAELDLDAWRKSVAYLAQRPFLPTRGSAREAFAIVAPDAVDASIERALSRVGLLEVLARREPEAPLSADVGALSVGERQRLALARVLVNDKPLVLLDEPDANLDRAGVELLAKVVHELSAEGRMVAIAAHTDEIIRLGDRVVVLDRGRVA</sequence>
<evidence type="ECO:0000313" key="11">
    <source>
        <dbReference type="EMBL" id="WXA97722.1"/>
    </source>
</evidence>
<proteinExistence type="predicted"/>
<dbReference type="PROSITE" id="PS50929">
    <property type="entry name" value="ABC_TM1F"/>
    <property type="match status" value="1"/>
</dbReference>
<evidence type="ECO:0000259" key="9">
    <source>
        <dbReference type="PROSITE" id="PS50893"/>
    </source>
</evidence>
<evidence type="ECO:0000256" key="1">
    <source>
        <dbReference type="ARBA" id="ARBA00004651"/>
    </source>
</evidence>
<dbReference type="SUPFAM" id="SSF90123">
    <property type="entry name" value="ABC transporter transmembrane region"/>
    <property type="match status" value="1"/>
</dbReference>
<feature type="transmembrane region" description="Helical" evidence="8">
    <location>
        <begin position="125"/>
        <end position="142"/>
    </location>
</feature>
<keyword evidence="6 8" id="KW-1133">Transmembrane helix</keyword>
<dbReference type="PROSITE" id="PS00211">
    <property type="entry name" value="ABC_TRANSPORTER_1"/>
    <property type="match status" value="1"/>
</dbReference>
<evidence type="ECO:0000313" key="12">
    <source>
        <dbReference type="Proteomes" id="UP001379533"/>
    </source>
</evidence>
<evidence type="ECO:0000256" key="8">
    <source>
        <dbReference type="SAM" id="Phobius"/>
    </source>
</evidence>
<dbReference type="GO" id="GO:0005524">
    <property type="term" value="F:ATP binding"/>
    <property type="evidence" value="ECO:0007669"/>
    <property type="project" value="UniProtKB-KW"/>
</dbReference>
<dbReference type="InterPro" id="IPR027417">
    <property type="entry name" value="P-loop_NTPase"/>
</dbReference>
<gene>
    <name evidence="11" type="ORF">LZC95_12865</name>
</gene>
<reference evidence="11 12" key="1">
    <citation type="submission" date="2021-12" db="EMBL/GenBank/DDBJ databases">
        <title>Discovery of the Pendulisporaceae a myxobacterial family with distinct sporulation behavior and unique specialized metabolism.</title>
        <authorList>
            <person name="Garcia R."/>
            <person name="Popoff A."/>
            <person name="Bader C.D."/>
            <person name="Loehr J."/>
            <person name="Walesch S."/>
            <person name="Walt C."/>
            <person name="Boldt J."/>
            <person name="Bunk B."/>
            <person name="Haeckl F.J.F.P.J."/>
            <person name="Gunesch A.P."/>
            <person name="Birkelbach J."/>
            <person name="Nuebel U."/>
            <person name="Pietschmann T."/>
            <person name="Bach T."/>
            <person name="Mueller R."/>
        </authorList>
    </citation>
    <scope>NUCLEOTIDE SEQUENCE [LARGE SCALE GENOMIC DNA]</scope>
    <source>
        <strain evidence="11 12">MSr12523</strain>
    </source>
</reference>
<dbReference type="InterPro" id="IPR017871">
    <property type="entry name" value="ABC_transporter-like_CS"/>
</dbReference>
<evidence type="ECO:0000259" key="10">
    <source>
        <dbReference type="PROSITE" id="PS50929"/>
    </source>
</evidence>
<dbReference type="Proteomes" id="UP001379533">
    <property type="component" value="Chromosome"/>
</dbReference>
<evidence type="ECO:0000256" key="7">
    <source>
        <dbReference type="ARBA" id="ARBA00023136"/>
    </source>
</evidence>
<dbReference type="InterPro" id="IPR003439">
    <property type="entry name" value="ABC_transporter-like_ATP-bd"/>
</dbReference>
<dbReference type="RefSeq" id="WP_394848341.1">
    <property type="nucleotide sequence ID" value="NZ_CP089982.1"/>
</dbReference>
<keyword evidence="2" id="KW-0813">Transport</keyword>
<dbReference type="PROSITE" id="PS50893">
    <property type="entry name" value="ABC_TRANSPORTER_2"/>
    <property type="match status" value="1"/>
</dbReference>
<organism evidence="11 12">
    <name type="scientific">Pendulispora brunnea</name>
    <dbReference type="NCBI Taxonomy" id="2905690"/>
    <lineage>
        <taxon>Bacteria</taxon>
        <taxon>Pseudomonadati</taxon>
        <taxon>Myxococcota</taxon>
        <taxon>Myxococcia</taxon>
        <taxon>Myxococcales</taxon>
        <taxon>Sorangiineae</taxon>
        <taxon>Pendulisporaceae</taxon>
        <taxon>Pendulispora</taxon>
    </lineage>
</organism>
<dbReference type="InterPro" id="IPR039421">
    <property type="entry name" value="Type_1_exporter"/>
</dbReference>
<dbReference type="CDD" id="cd03225">
    <property type="entry name" value="ABC_cobalt_CbiO_domain1"/>
    <property type="match status" value="1"/>
</dbReference>
<comment type="subcellular location">
    <subcellularLocation>
        <location evidence="1">Cell membrane</location>
        <topology evidence="1">Multi-pass membrane protein</topology>
    </subcellularLocation>
</comment>
<dbReference type="Pfam" id="PF00005">
    <property type="entry name" value="ABC_tran"/>
    <property type="match status" value="1"/>
</dbReference>
<evidence type="ECO:0000256" key="5">
    <source>
        <dbReference type="ARBA" id="ARBA00022840"/>
    </source>
</evidence>
<dbReference type="InterPro" id="IPR011527">
    <property type="entry name" value="ABC1_TM_dom"/>
</dbReference>
<dbReference type="Gene3D" id="1.20.1560.10">
    <property type="entry name" value="ABC transporter type 1, transmembrane domain"/>
    <property type="match status" value="1"/>
</dbReference>
<dbReference type="EMBL" id="CP089982">
    <property type="protein sequence ID" value="WXA97722.1"/>
    <property type="molecule type" value="Genomic_DNA"/>
</dbReference>
<dbReference type="InterPro" id="IPR003593">
    <property type="entry name" value="AAA+_ATPase"/>
</dbReference>
<keyword evidence="7 8" id="KW-0472">Membrane</keyword>
<protein>
    <submittedName>
        <fullName evidence="11">ATP-binding cassette domain-containing protein</fullName>
    </submittedName>
</protein>
<evidence type="ECO:0000256" key="2">
    <source>
        <dbReference type="ARBA" id="ARBA00022448"/>
    </source>
</evidence>
<name>A0ABZ2KGE7_9BACT</name>
<feature type="transmembrane region" description="Helical" evidence="8">
    <location>
        <begin position="148"/>
        <end position="165"/>
    </location>
</feature>
<accession>A0ABZ2KGE7</accession>
<keyword evidence="3 8" id="KW-0812">Transmembrane</keyword>
<feature type="domain" description="ABC transmembrane type-1" evidence="10">
    <location>
        <begin position="117"/>
        <end position="287"/>
    </location>
</feature>